<name>A0AAE1U061_9EUCA</name>
<evidence type="ECO:0000313" key="1">
    <source>
        <dbReference type="EMBL" id="KAK4303666.1"/>
    </source>
</evidence>
<proteinExistence type="predicted"/>
<dbReference type="Proteomes" id="UP001292094">
    <property type="component" value="Unassembled WGS sequence"/>
</dbReference>
<dbReference type="AlphaFoldDB" id="A0AAE1U061"/>
<accession>A0AAE1U061</accession>
<comment type="caution">
    <text evidence="1">The sequence shown here is derived from an EMBL/GenBank/DDBJ whole genome shotgun (WGS) entry which is preliminary data.</text>
</comment>
<dbReference type="EMBL" id="JAWZYT010002549">
    <property type="protein sequence ID" value="KAK4303666.1"/>
    <property type="molecule type" value="Genomic_DNA"/>
</dbReference>
<organism evidence="1 2">
    <name type="scientific">Petrolisthes manimaculis</name>
    <dbReference type="NCBI Taxonomy" id="1843537"/>
    <lineage>
        <taxon>Eukaryota</taxon>
        <taxon>Metazoa</taxon>
        <taxon>Ecdysozoa</taxon>
        <taxon>Arthropoda</taxon>
        <taxon>Crustacea</taxon>
        <taxon>Multicrustacea</taxon>
        <taxon>Malacostraca</taxon>
        <taxon>Eumalacostraca</taxon>
        <taxon>Eucarida</taxon>
        <taxon>Decapoda</taxon>
        <taxon>Pleocyemata</taxon>
        <taxon>Anomura</taxon>
        <taxon>Galatheoidea</taxon>
        <taxon>Porcellanidae</taxon>
        <taxon>Petrolisthes</taxon>
    </lineage>
</organism>
<gene>
    <name evidence="1" type="ORF">Pmani_024336</name>
</gene>
<reference evidence="1" key="1">
    <citation type="submission" date="2023-11" db="EMBL/GenBank/DDBJ databases">
        <title>Genome assemblies of two species of porcelain crab, Petrolisthes cinctipes and Petrolisthes manimaculis (Anomura: Porcellanidae).</title>
        <authorList>
            <person name="Angst P."/>
        </authorList>
    </citation>
    <scope>NUCLEOTIDE SEQUENCE</scope>
    <source>
        <strain evidence="1">PB745_02</strain>
        <tissue evidence="1">Gill</tissue>
    </source>
</reference>
<keyword evidence="2" id="KW-1185">Reference proteome</keyword>
<protein>
    <submittedName>
        <fullName evidence="1">Uncharacterized protein</fullName>
    </submittedName>
</protein>
<sequence length="125" mass="13998">MIWNQHNPPGRTGIDPIIFIIKSGSYTIDPTELEYPLVFITKSGSYIINLEGLESPLVFITKSGSYIINLEGLEYPLILITDSGSYIIDLEGLEILLFCARRRKVNLLQRSAAEGLEQGISFQHV</sequence>
<evidence type="ECO:0000313" key="2">
    <source>
        <dbReference type="Proteomes" id="UP001292094"/>
    </source>
</evidence>